<organism evidence="2 3">
    <name type="scientific">Dyella caseinilytica</name>
    <dbReference type="NCBI Taxonomy" id="1849581"/>
    <lineage>
        <taxon>Bacteria</taxon>
        <taxon>Pseudomonadati</taxon>
        <taxon>Pseudomonadota</taxon>
        <taxon>Gammaproteobacteria</taxon>
        <taxon>Lysobacterales</taxon>
        <taxon>Rhodanobacteraceae</taxon>
        <taxon>Dyella</taxon>
    </lineage>
</organism>
<proteinExistence type="predicted"/>
<dbReference type="PROSITE" id="PS51257">
    <property type="entry name" value="PROKAR_LIPOPROTEIN"/>
    <property type="match status" value="1"/>
</dbReference>
<evidence type="ECO:0000313" key="2">
    <source>
        <dbReference type="EMBL" id="QRN55478.1"/>
    </source>
</evidence>
<gene>
    <name evidence="2" type="ORF">ISN74_09225</name>
</gene>
<protein>
    <submittedName>
        <fullName evidence="2">Uncharacterized protein</fullName>
    </submittedName>
</protein>
<dbReference type="EMBL" id="CP064030">
    <property type="protein sequence ID" value="QRN55478.1"/>
    <property type="molecule type" value="Genomic_DNA"/>
</dbReference>
<dbReference type="Proteomes" id="UP000663181">
    <property type="component" value="Chromosome"/>
</dbReference>
<keyword evidence="1" id="KW-0732">Signal</keyword>
<evidence type="ECO:0000256" key="1">
    <source>
        <dbReference type="SAM" id="SignalP"/>
    </source>
</evidence>
<feature type="signal peptide" evidence="1">
    <location>
        <begin position="1"/>
        <end position="27"/>
    </location>
</feature>
<evidence type="ECO:0000313" key="3">
    <source>
        <dbReference type="Proteomes" id="UP000663181"/>
    </source>
</evidence>
<feature type="chain" id="PRO_5046091225" evidence="1">
    <location>
        <begin position="28"/>
        <end position="454"/>
    </location>
</feature>
<keyword evidence="3" id="KW-1185">Reference proteome</keyword>
<reference evidence="2 3" key="1">
    <citation type="submission" date="2020-10" db="EMBL/GenBank/DDBJ databases">
        <title>Phylogeny of dyella-like bacteria.</title>
        <authorList>
            <person name="Fu J."/>
        </authorList>
    </citation>
    <scope>NUCLEOTIDE SEQUENCE [LARGE SCALE GENOMIC DNA]</scope>
    <source>
        <strain evidence="2 3">DHOB09</strain>
    </source>
</reference>
<name>A0ABX7GYA9_9GAMM</name>
<sequence length="454" mass="50675">MREHAKIGWMTAFAVACLACFPWAAHAQTAAEWEAQQEAAGNKSDRIMAQAMQHEGLLAQYLAMHHAYDSDHSKAFQLIFGQYISWYLSFLGNYPDAVRTFSVSQPPDPEDNPSPLAANSGYTAQPALDAIPELAKNYRIVLFNEAHNVALTRSLTVQLLSRLRQEGFDYFAAETLSASDTGLSTRGYPTDHSGFYTEEPIYAEMVRTALKLGFKVVAYEAVTPTGNTDVRETEQASNLYQQVFEKDPAARLVVNAGYDHIVKSGVYLDGSSMAEHLSRLTHLPMLSVEQTMLYPRPSSSGDHPYYTAVMKTLKPTSPIVFVNTDGKPWTLRSNYDVSVFFPRERIDRDRPEWLSLGGLRVPYFISADRCQGDYPCLIEARYSDEGPDAIPADRLMLDRVSQIDPGYRINVYTSNQDAPSGNLYLRPGKYHLTFSDGNGRVLHKEDIVVIGASP</sequence>
<dbReference type="RefSeq" id="WP_188799044.1">
    <property type="nucleotide sequence ID" value="NZ_BMIZ01000001.1"/>
</dbReference>
<accession>A0ABX7GYA9</accession>